<evidence type="ECO:0000259" key="2">
    <source>
        <dbReference type="PROSITE" id="PS50234"/>
    </source>
</evidence>
<dbReference type="InterPro" id="IPR051266">
    <property type="entry name" value="CLCR"/>
</dbReference>
<dbReference type="PANTHER" id="PTHR10579">
    <property type="entry name" value="CALCIUM-ACTIVATED CHLORIDE CHANNEL REGULATOR"/>
    <property type="match status" value="1"/>
</dbReference>
<feature type="signal peptide" evidence="1">
    <location>
        <begin position="1"/>
        <end position="15"/>
    </location>
</feature>
<comment type="caution">
    <text evidence="3">The sequence shown here is derived from an EMBL/GenBank/DDBJ whole genome shotgun (WGS) entry which is preliminary data.</text>
</comment>
<dbReference type="SUPFAM" id="SSF53300">
    <property type="entry name" value="vWA-like"/>
    <property type="match status" value="1"/>
</dbReference>
<keyword evidence="1" id="KW-0732">Signal</keyword>
<feature type="non-terminal residue" evidence="3">
    <location>
        <position position="658"/>
    </location>
</feature>
<dbReference type="EMBL" id="JADGJH010000543">
    <property type="protein sequence ID" value="KAJ3126752.1"/>
    <property type="molecule type" value="Genomic_DNA"/>
</dbReference>
<dbReference type="InterPro" id="IPR002035">
    <property type="entry name" value="VWF_A"/>
</dbReference>
<dbReference type="PROSITE" id="PS50234">
    <property type="entry name" value="VWFA"/>
    <property type="match status" value="1"/>
</dbReference>
<gene>
    <name evidence="3" type="ORF">HK100_010100</name>
</gene>
<feature type="chain" id="PRO_5042091725" description="VWFA domain-containing protein" evidence="1">
    <location>
        <begin position="16"/>
        <end position="658"/>
    </location>
</feature>
<dbReference type="Proteomes" id="UP001211907">
    <property type="component" value="Unassembled WGS sequence"/>
</dbReference>
<proteinExistence type="predicted"/>
<dbReference type="InterPro" id="IPR036465">
    <property type="entry name" value="vWFA_dom_sf"/>
</dbReference>
<dbReference type="SMART" id="SM00327">
    <property type="entry name" value="VWA"/>
    <property type="match status" value="1"/>
</dbReference>
<dbReference type="Gene3D" id="3.40.50.410">
    <property type="entry name" value="von Willebrand factor, type A domain"/>
    <property type="match status" value="1"/>
</dbReference>
<evidence type="ECO:0000313" key="3">
    <source>
        <dbReference type="EMBL" id="KAJ3126752.1"/>
    </source>
</evidence>
<dbReference type="Pfam" id="PF00092">
    <property type="entry name" value="VWA"/>
    <property type="match status" value="1"/>
</dbReference>
<accession>A0AAD5T5G8</accession>
<dbReference type="AlphaFoldDB" id="A0AAD5T5G8"/>
<organism evidence="3 4">
    <name type="scientific">Physocladia obscura</name>
    <dbReference type="NCBI Taxonomy" id="109957"/>
    <lineage>
        <taxon>Eukaryota</taxon>
        <taxon>Fungi</taxon>
        <taxon>Fungi incertae sedis</taxon>
        <taxon>Chytridiomycota</taxon>
        <taxon>Chytridiomycota incertae sedis</taxon>
        <taxon>Chytridiomycetes</taxon>
        <taxon>Chytridiales</taxon>
        <taxon>Chytriomycetaceae</taxon>
        <taxon>Physocladia</taxon>
    </lineage>
</organism>
<evidence type="ECO:0000313" key="4">
    <source>
        <dbReference type="Proteomes" id="UP001211907"/>
    </source>
</evidence>
<sequence length="658" mass="72473">LIVLSVFSKWIHVAALRWSIQDAADSRFTWDVTDKCSPRRDRDCPLCRASFNDTSLSDEPRANRFSMLGQFSSPSQQILNQLQFQHQLYQTRTARQQVHHQFSNVAPPPPYQYQPTTNAANAGHFGLFDRGAVPLAGSDDPLPERPLLRERNVPSLPPKITWNSKFDCATNPTSTVPTNITALLSVTAPAFPENENPTELIGVDLVACVDVSGSMSGAKLESAKSTLHYISKNLGPRDRLCLIEFDTSARQISRFHICNDGSIGLAKISAAITAIKARGGTAINTAVSLALDTMDARATQNDAAAVILLSDGQDSFPFDYTHLLDRAKKSKIPFFTYGFGDDHDARLLALLAGGSGNFTFVKRVEEFEEAFAGCLGGVKTTMYRNLELKICTNGVADINDLRIKITSVKSSYPFVITEETATITYGDLFAEESRDILVDFCVELISGNEASVGSQSIANVECKYLDIFSGNSKNQDGPELSLPMVLFLPENAVWNWLVTREILRFLTMQAMKNALEKAERGDFSSSLVGFAETTREFAAIVQLAYKLDENTTSDLLLSQIESCSVNTSEIPAEHTICFSALLKDLKACESRCKNRASFQMGMATQYQMQQTYVSQRATHTSIFSGESSNLQTTWGYQGRNSSIMQKSSHGQKSGQGHH</sequence>
<dbReference type="PANTHER" id="PTHR10579:SF43">
    <property type="entry name" value="ZINC FINGER (C3HC4-TYPE RING FINGER) FAMILY PROTEIN"/>
    <property type="match status" value="1"/>
</dbReference>
<keyword evidence="4" id="KW-1185">Reference proteome</keyword>
<protein>
    <recommendedName>
        <fullName evidence="2">VWFA domain-containing protein</fullName>
    </recommendedName>
</protein>
<evidence type="ECO:0000256" key="1">
    <source>
        <dbReference type="SAM" id="SignalP"/>
    </source>
</evidence>
<feature type="domain" description="VWFA" evidence="2">
    <location>
        <begin position="204"/>
        <end position="386"/>
    </location>
</feature>
<name>A0AAD5T5G8_9FUNG</name>
<reference evidence="3" key="1">
    <citation type="submission" date="2020-05" db="EMBL/GenBank/DDBJ databases">
        <title>Phylogenomic resolution of chytrid fungi.</title>
        <authorList>
            <person name="Stajich J.E."/>
            <person name="Amses K."/>
            <person name="Simmons R."/>
            <person name="Seto K."/>
            <person name="Myers J."/>
            <person name="Bonds A."/>
            <person name="Quandt C.A."/>
            <person name="Barry K."/>
            <person name="Liu P."/>
            <person name="Grigoriev I."/>
            <person name="Longcore J.E."/>
            <person name="James T.Y."/>
        </authorList>
    </citation>
    <scope>NUCLEOTIDE SEQUENCE</scope>
    <source>
        <strain evidence="3">JEL0513</strain>
    </source>
</reference>